<accession>A0ABR6ZF29</accession>
<dbReference type="Proteomes" id="UP000646911">
    <property type="component" value="Unassembled WGS sequence"/>
</dbReference>
<sequence>MRHAFGIFLRTPAKTYLWSVIAALAVSLCAVNQWLPESQRLFTGDNWLRDHYAQLRAKDLPEERLALIDIDDHSISVLGATPWPRERIADLIEKLIADFNVRGVALDIYFEKQQDTVGDQRLAVLAAHGPVVLAQAFDFHKNKTTPARNGQLIGGVPAATFSQTDLAHMAQATGFIANHAGLGDARYIGNIGFVPDQDGTLRRIPVQTRFDNKVYDALSRVLLQCCSGRKTDKVFGSNSRFSDVDENGFARVDYSRTLASYEVVPALSVLQGTTPLESLHGKYIIIGSSSLSLADRVPTPLLSSTSGFLVHAQALTTMLDEEEGQHYVKWPGRWIALLFSALTAGIAVFMFPRFSALANTLMLGVASAVWMVLAYLVVDHDMWFSPVSPLVTNFFLLAVAVPFGWQTAQRKSRRLLGTLQQYVAKAVVQELLRSDLKDPLAPRQLHVTTLIADMEGYTSQVENLSMEEAANLTREFLECLTAPVLEKGGTLDKYTGDGLVAFWGAPLPVENHADLALDAAIEIVRNVRKLSQLYEQQGRKKIRVRIGIESGIAIAGDFGSSFRSIYTAVGDSVNTASRLEDAARHFPHDIIIGKGTVESSTRHVFQPLGERLLKGKEKPTTIYTVEVML</sequence>
<feature type="transmembrane region" description="Helical" evidence="1">
    <location>
        <begin position="383"/>
        <end position="405"/>
    </location>
</feature>
<proteinExistence type="predicted"/>
<evidence type="ECO:0000256" key="1">
    <source>
        <dbReference type="SAM" id="Phobius"/>
    </source>
</evidence>
<dbReference type="EMBL" id="JACOFX010000016">
    <property type="protein sequence ID" value="MBC3910328.1"/>
    <property type="molecule type" value="Genomic_DNA"/>
</dbReference>
<comment type="caution">
    <text evidence="3">The sequence shown here is derived from an EMBL/GenBank/DDBJ whole genome shotgun (WGS) entry which is preliminary data.</text>
</comment>
<dbReference type="Gene3D" id="3.30.70.1230">
    <property type="entry name" value="Nucleotide cyclase"/>
    <property type="match status" value="1"/>
</dbReference>
<dbReference type="InterPro" id="IPR029787">
    <property type="entry name" value="Nucleotide_cyclase"/>
</dbReference>
<name>A0ABR6ZF29_9BURK</name>
<evidence type="ECO:0000313" key="4">
    <source>
        <dbReference type="Proteomes" id="UP000646911"/>
    </source>
</evidence>
<dbReference type="InterPro" id="IPR007890">
    <property type="entry name" value="CHASE2"/>
</dbReference>
<organism evidence="3 4">
    <name type="scientific">Undibacterium umbellatum</name>
    <dbReference type="NCBI Taxonomy" id="2762300"/>
    <lineage>
        <taxon>Bacteria</taxon>
        <taxon>Pseudomonadati</taxon>
        <taxon>Pseudomonadota</taxon>
        <taxon>Betaproteobacteria</taxon>
        <taxon>Burkholderiales</taxon>
        <taxon>Oxalobacteraceae</taxon>
        <taxon>Undibacterium</taxon>
    </lineage>
</organism>
<keyword evidence="1" id="KW-0472">Membrane</keyword>
<dbReference type="PANTHER" id="PTHR43081:SF1">
    <property type="entry name" value="ADENYLATE CYCLASE, TERMINAL-DIFFERENTIATION SPECIFIC"/>
    <property type="match status" value="1"/>
</dbReference>
<dbReference type="PANTHER" id="PTHR43081">
    <property type="entry name" value="ADENYLATE CYCLASE, TERMINAL-DIFFERENTIATION SPECIFIC-RELATED"/>
    <property type="match status" value="1"/>
</dbReference>
<dbReference type="SMART" id="SM01080">
    <property type="entry name" value="CHASE2"/>
    <property type="match status" value="1"/>
</dbReference>
<dbReference type="SMART" id="SM00044">
    <property type="entry name" value="CYCc"/>
    <property type="match status" value="1"/>
</dbReference>
<dbReference type="CDD" id="cd07302">
    <property type="entry name" value="CHD"/>
    <property type="match status" value="1"/>
</dbReference>
<feature type="domain" description="Guanylate cyclase" evidence="2">
    <location>
        <begin position="448"/>
        <end position="580"/>
    </location>
</feature>
<evidence type="ECO:0000259" key="2">
    <source>
        <dbReference type="PROSITE" id="PS50125"/>
    </source>
</evidence>
<dbReference type="Pfam" id="PF05226">
    <property type="entry name" value="CHASE2"/>
    <property type="match status" value="1"/>
</dbReference>
<dbReference type="PROSITE" id="PS50125">
    <property type="entry name" value="GUANYLATE_CYCLASE_2"/>
    <property type="match status" value="1"/>
</dbReference>
<reference evidence="3 4" key="1">
    <citation type="submission" date="2020-08" db="EMBL/GenBank/DDBJ databases">
        <title>Novel species isolated from subtropical streams in China.</title>
        <authorList>
            <person name="Lu H."/>
        </authorList>
    </citation>
    <scope>NUCLEOTIDE SEQUENCE [LARGE SCALE GENOMIC DNA]</scope>
    <source>
        <strain evidence="3 4">NL8W</strain>
    </source>
</reference>
<feature type="transmembrane region" description="Helical" evidence="1">
    <location>
        <begin position="358"/>
        <end position="377"/>
    </location>
</feature>
<dbReference type="SUPFAM" id="SSF55073">
    <property type="entry name" value="Nucleotide cyclase"/>
    <property type="match status" value="1"/>
</dbReference>
<dbReference type="Pfam" id="PF00211">
    <property type="entry name" value="Guanylate_cyc"/>
    <property type="match status" value="1"/>
</dbReference>
<dbReference type="InterPro" id="IPR001054">
    <property type="entry name" value="A/G_cyclase"/>
</dbReference>
<gene>
    <name evidence="3" type="ORF">H8L47_22440</name>
</gene>
<keyword evidence="4" id="KW-1185">Reference proteome</keyword>
<dbReference type="InterPro" id="IPR050697">
    <property type="entry name" value="Adenylyl/Guanylyl_Cyclase_3/4"/>
</dbReference>
<keyword evidence="1" id="KW-1133">Transmembrane helix</keyword>
<evidence type="ECO:0000313" key="3">
    <source>
        <dbReference type="EMBL" id="MBC3910328.1"/>
    </source>
</evidence>
<keyword evidence="1" id="KW-0812">Transmembrane</keyword>
<protein>
    <submittedName>
        <fullName evidence="3">Adenylate/guanylate cyclase domain-containing protein</fullName>
    </submittedName>
</protein>
<feature type="transmembrane region" description="Helical" evidence="1">
    <location>
        <begin position="334"/>
        <end position="351"/>
    </location>
</feature>
<dbReference type="RefSeq" id="WP_186955841.1">
    <property type="nucleotide sequence ID" value="NZ_JACOFX010000016.1"/>
</dbReference>